<accession>A0ABV4ZM39</accession>
<dbReference type="EMBL" id="JBHGBT010000009">
    <property type="protein sequence ID" value="MFB4195200.1"/>
    <property type="molecule type" value="Genomic_DNA"/>
</dbReference>
<comment type="caution">
    <text evidence="4">The sequence shown here is derived from an EMBL/GenBank/DDBJ whole genome shotgun (WGS) entry which is preliminary data.</text>
</comment>
<dbReference type="InterPro" id="IPR029039">
    <property type="entry name" value="Flavoprotein-like_sf"/>
</dbReference>
<feature type="domain" description="Flavodoxin-like fold" evidence="3">
    <location>
        <begin position="19"/>
        <end position="200"/>
    </location>
</feature>
<dbReference type="Pfam" id="PF02525">
    <property type="entry name" value="Flavodoxin_2"/>
    <property type="match status" value="1"/>
</dbReference>
<comment type="similarity">
    <text evidence="1">Belongs to the NAD(P)H dehydrogenase (quinone) family.</text>
</comment>
<dbReference type="GO" id="GO:0016491">
    <property type="term" value="F:oxidoreductase activity"/>
    <property type="evidence" value="ECO:0007669"/>
    <property type="project" value="UniProtKB-KW"/>
</dbReference>
<evidence type="ECO:0000313" key="4">
    <source>
        <dbReference type="EMBL" id="MFB4195200.1"/>
    </source>
</evidence>
<dbReference type="PANTHER" id="PTHR10204:SF34">
    <property type="entry name" value="NAD(P)H DEHYDROGENASE [QUINONE] 1 ISOFORM 1"/>
    <property type="match status" value="1"/>
</dbReference>
<reference evidence="4 5" key="1">
    <citation type="submission" date="2024-09" db="EMBL/GenBank/DDBJ databases">
        <title>Draft genome sequence of multifaceted antimicrobials producing Streptomyces sp. strain FH1.</title>
        <authorList>
            <person name="Hassan F."/>
            <person name="Ali H."/>
            <person name="Hassan N."/>
            <person name="Nawaz A."/>
        </authorList>
    </citation>
    <scope>NUCLEOTIDE SEQUENCE [LARGE SCALE GENOMIC DNA]</scope>
    <source>
        <strain evidence="4 5">FH1</strain>
    </source>
</reference>
<dbReference type="InterPro" id="IPR051545">
    <property type="entry name" value="NAD(P)H_dehydrogenase_qn"/>
</dbReference>
<dbReference type="Gene3D" id="3.40.50.360">
    <property type="match status" value="1"/>
</dbReference>
<name>A0ABV4ZM39_9ACTN</name>
<gene>
    <name evidence="4" type="ORF">ACE11A_12650</name>
</gene>
<dbReference type="SUPFAM" id="SSF52218">
    <property type="entry name" value="Flavoproteins"/>
    <property type="match status" value="1"/>
</dbReference>
<keyword evidence="2 4" id="KW-0560">Oxidoreductase</keyword>
<evidence type="ECO:0000259" key="3">
    <source>
        <dbReference type="Pfam" id="PF02525"/>
    </source>
</evidence>
<evidence type="ECO:0000313" key="5">
    <source>
        <dbReference type="Proteomes" id="UP001577267"/>
    </source>
</evidence>
<proteinExistence type="inferred from homology"/>
<dbReference type="Proteomes" id="UP001577267">
    <property type="component" value="Unassembled WGS sequence"/>
</dbReference>
<dbReference type="EC" id="1.6.99.-" evidence="4"/>
<dbReference type="PANTHER" id="PTHR10204">
    <property type="entry name" value="NAD P H OXIDOREDUCTASE-RELATED"/>
    <property type="match status" value="1"/>
</dbReference>
<evidence type="ECO:0000256" key="1">
    <source>
        <dbReference type="ARBA" id="ARBA00006252"/>
    </source>
</evidence>
<dbReference type="InterPro" id="IPR003680">
    <property type="entry name" value="Flavodoxin_fold"/>
</dbReference>
<organism evidence="4 5">
    <name type="scientific">Streptomyces carpaticus</name>
    <dbReference type="NCBI Taxonomy" id="285558"/>
    <lineage>
        <taxon>Bacteria</taxon>
        <taxon>Bacillati</taxon>
        <taxon>Actinomycetota</taxon>
        <taxon>Actinomycetes</taxon>
        <taxon>Kitasatosporales</taxon>
        <taxon>Streptomycetaceae</taxon>
        <taxon>Streptomyces</taxon>
    </lineage>
</organism>
<sequence length="216" mass="23785">MTRTHGSTGTSTDDTTALTLVVIAHPDPDSLTHHVAEQLVSSLHPRAVEVADLHRERFDPRFTPADRRLYREGGACPPDVAGEHRRLDRATDLVLVFPVYWWSMPALLKGWIDRVFVNGWAFDHSADTGLRPRLQRLTTHLLPIAADDAGSFERHGYDRALRTQLEHGFVDYIGSRRGATAFIHESEQPSAEATAASVARAVHAVSEAVRAGAPTA</sequence>
<keyword evidence="5" id="KW-1185">Reference proteome</keyword>
<dbReference type="RefSeq" id="WP_375063116.1">
    <property type="nucleotide sequence ID" value="NZ_JBHGBT010000009.1"/>
</dbReference>
<dbReference type="EC" id="1.-.-.-" evidence="4"/>
<evidence type="ECO:0000256" key="2">
    <source>
        <dbReference type="ARBA" id="ARBA00023002"/>
    </source>
</evidence>
<protein>
    <submittedName>
        <fullName evidence="4">NAD(P)H-dependent oxidoreductase</fullName>
        <ecNumber evidence="4">1.-.-.-</ecNumber>
        <ecNumber evidence="4">1.6.99.-</ecNumber>
    </submittedName>
</protein>